<dbReference type="InterPro" id="IPR015879">
    <property type="entry name" value="Ring_hydroxy_dOase_asu_C_dom"/>
</dbReference>
<dbReference type="PANTHER" id="PTHR43756:SF5">
    <property type="entry name" value="CHOLINE MONOOXYGENASE, CHLOROPLASTIC"/>
    <property type="match status" value="1"/>
</dbReference>
<evidence type="ECO:0000313" key="10">
    <source>
        <dbReference type="Proteomes" id="UP000190092"/>
    </source>
</evidence>
<dbReference type="PRINTS" id="PR00090">
    <property type="entry name" value="RNGDIOXGNASE"/>
</dbReference>
<keyword evidence="6" id="KW-0411">Iron-sulfur</keyword>
<keyword evidence="5" id="KW-0408">Iron</keyword>
<evidence type="ECO:0000256" key="4">
    <source>
        <dbReference type="ARBA" id="ARBA00023002"/>
    </source>
</evidence>
<evidence type="ECO:0000256" key="6">
    <source>
        <dbReference type="ARBA" id="ARBA00023014"/>
    </source>
</evidence>
<accession>A0A1T4T584</accession>
<keyword evidence="4" id="KW-0560">Oxidoreductase</keyword>
<dbReference type="STRING" id="225324.SAMN02745126_05707"/>
<dbReference type="InterPro" id="IPR015881">
    <property type="entry name" value="ARHD_Rieske_2Fe_2S"/>
</dbReference>
<dbReference type="PROSITE" id="PS51296">
    <property type="entry name" value="RIESKE"/>
    <property type="match status" value="1"/>
</dbReference>
<dbReference type="Pfam" id="PF00848">
    <property type="entry name" value="Ring_hydroxyl_A"/>
    <property type="match status" value="1"/>
</dbReference>
<dbReference type="InterPro" id="IPR036922">
    <property type="entry name" value="Rieske_2Fe-2S_sf"/>
</dbReference>
<dbReference type="InterPro" id="IPR017941">
    <property type="entry name" value="Rieske_2Fe-2S"/>
</dbReference>
<organism evidence="9 10">
    <name type="scientific">Enhydrobacter aerosaccus</name>
    <dbReference type="NCBI Taxonomy" id="225324"/>
    <lineage>
        <taxon>Bacteria</taxon>
        <taxon>Pseudomonadati</taxon>
        <taxon>Pseudomonadota</taxon>
        <taxon>Alphaproteobacteria</taxon>
        <taxon>Hyphomicrobiales</taxon>
        <taxon>Enhydrobacter</taxon>
    </lineage>
</organism>
<dbReference type="AlphaFoldDB" id="A0A1T4T584"/>
<dbReference type="GO" id="GO:0051213">
    <property type="term" value="F:dioxygenase activity"/>
    <property type="evidence" value="ECO:0007669"/>
    <property type="project" value="UniProtKB-KW"/>
</dbReference>
<dbReference type="RefSeq" id="WP_085937444.1">
    <property type="nucleotide sequence ID" value="NZ_FUWJ01000013.1"/>
</dbReference>
<dbReference type="Proteomes" id="UP000190092">
    <property type="component" value="Unassembled WGS sequence"/>
</dbReference>
<evidence type="ECO:0000259" key="8">
    <source>
        <dbReference type="PROSITE" id="PS51296"/>
    </source>
</evidence>
<protein>
    <submittedName>
        <fullName evidence="9">Phenylpropionate dioxygenase, large terminal subunit</fullName>
    </submittedName>
</protein>
<reference evidence="10" key="1">
    <citation type="submission" date="2017-02" db="EMBL/GenBank/DDBJ databases">
        <authorList>
            <person name="Varghese N."/>
            <person name="Submissions S."/>
        </authorList>
    </citation>
    <scope>NUCLEOTIDE SEQUENCE [LARGE SCALE GENOMIC DNA]</scope>
    <source>
        <strain evidence="10">ATCC 27094</strain>
    </source>
</reference>
<evidence type="ECO:0000256" key="1">
    <source>
        <dbReference type="ARBA" id="ARBA00001962"/>
    </source>
</evidence>
<dbReference type="InterPro" id="IPR001663">
    <property type="entry name" value="Rng_hydr_dOase-A"/>
</dbReference>
<dbReference type="Pfam" id="PF00355">
    <property type="entry name" value="Rieske"/>
    <property type="match status" value="1"/>
</dbReference>
<evidence type="ECO:0000256" key="7">
    <source>
        <dbReference type="ARBA" id="ARBA00023027"/>
    </source>
</evidence>
<evidence type="ECO:0000256" key="2">
    <source>
        <dbReference type="ARBA" id="ARBA00022714"/>
    </source>
</evidence>
<evidence type="ECO:0000313" key="9">
    <source>
        <dbReference type="EMBL" id="SKA35674.1"/>
    </source>
</evidence>
<dbReference type="Gene3D" id="3.90.380.10">
    <property type="entry name" value="Naphthalene 1,2-dioxygenase Alpha Subunit, Chain A, domain 1"/>
    <property type="match status" value="2"/>
</dbReference>
<dbReference type="SUPFAM" id="SSF55961">
    <property type="entry name" value="Bet v1-like"/>
    <property type="match status" value="1"/>
</dbReference>
<comment type="cofactor">
    <cofactor evidence="1">
        <name>Fe cation</name>
        <dbReference type="ChEBI" id="CHEBI:24875"/>
    </cofactor>
</comment>
<keyword evidence="7" id="KW-0520">NAD</keyword>
<dbReference type="GO" id="GO:0005506">
    <property type="term" value="F:iron ion binding"/>
    <property type="evidence" value="ECO:0007669"/>
    <property type="project" value="InterPro"/>
</dbReference>
<dbReference type="CDD" id="cd03469">
    <property type="entry name" value="Rieske_RO_Alpha_N"/>
    <property type="match status" value="1"/>
</dbReference>
<dbReference type="PROSITE" id="PS00570">
    <property type="entry name" value="RING_HYDROXYL_ALPHA"/>
    <property type="match status" value="1"/>
</dbReference>
<evidence type="ECO:0000256" key="5">
    <source>
        <dbReference type="ARBA" id="ARBA00023004"/>
    </source>
</evidence>
<keyword evidence="3" id="KW-0479">Metal-binding</keyword>
<sequence length="385" mass="43146">MDRKEELAVGRRLLGHIDCRTTDLAADMFRNQTIAYACRDRAALEREKLFRERPLLMGLSSRLAKPGDYLTEDVVGMPVLLVRDGTGSVQAFANVCRHRGAPVAQGCGNARAFTCPYHGWTYDLAGRLLGATDKPGFAGLDIAAHGLVPLPTVEKHGMIYVRPGVPRPGESRTIDIDAELGVFAPPLAALQLDDFVLHSTDRIAPRINWKFAVDTFLESYHIAHLHRKTIAPYFVGNCCVFDSGGLHGRASFVKNSIDKTRAEPEDERRYLPHIVQIYQLFPNSLLVWQMDHIEIWRTFPKQGDPGVCEVELTLYKPVETTKPDSYWEKNRDIAIRTVLDEDFPLGERMQIGFESGATEEVVYGRNEPALVHFHRSIRQALGVAA</sequence>
<name>A0A1T4T584_9HYPH</name>
<proteinExistence type="predicted"/>
<dbReference type="Gene3D" id="2.102.10.10">
    <property type="entry name" value="Rieske [2Fe-2S] iron-sulphur domain"/>
    <property type="match status" value="1"/>
</dbReference>
<dbReference type="EMBL" id="FUWJ01000013">
    <property type="protein sequence ID" value="SKA35674.1"/>
    <property type="molecule type" value="Genomic_DNA"/>
</dbReference>
<feature type="domain" description="Rieske" evidence="8">
    <location>
        <begin position="56"/>
        <end position="161"/>
    </location>
</feature>
<dbReference type="OrthoDB" id="7456916at2"/>
<gene>
    <name evidence="9" type="ORF">SAMN02745126_05707</name>
</gene>
<evidence type="ECO:0000256" key="3">
    <source>
        <dbReference type="ARBA" id="ARBA00022723"/>
    </source>
</evidence>
<keyword evidence="10" id="KW-1185">Reference proteome</keyword>
<keyword evidence="9" id="KW-0223">Dioxygenase</keyword>
<dbReference type="PANTHER" id="PTHR43756">
    <property type="entry name" value="CHOLINE MONOOXYGENASE, CHLOROPLASTIC"/>
    <property type="match status" value="1"/>
</dbReference>
<dbReference type="CDD" id="cd08887">
    <property type="entry name" value="RHO_alpha_C_3"/>
    <property type="match status" value="1"/>
</dbReference>
<keyword evidence="2" id="KW-0001">2Fe-2S</keyword>
<dbReference type="GO" id="GO:0051537">
    <property type="term" value="F:2 iron, 2 sulfur cluster binding"/>
    <property type="evidence" value="ECO:0007669"/>
    <property type="project" value="UniProtKB-KW"/>
</dbReference>
<dbReference type="SUPFAM" id="SSF50022">
    <property type="entry name" value="ISP domain"/>
    <property type="match status" value="1"/>
</dbReference>